<dbReference type="Proteomes" id="UP001153076">
    <property type="component" value="Unassembled WGS sequence"/>
</dbReference>
<proteinExistence type="predicted"/>
<evidence type="ECO:0000313" key="2">
    <source>
        <dbReference type="Proteomes" id="UP001153076"/>
    </source>
</evidence>
<reference evidence="1" key="1">
    <citation type="submission" date="2022-04" db="EMBL/GenBank/DDBJ databases">
        <title>Carnegiea gigantea Genome sequencing and assembly v2.</title>
        <authorList>
            <person name="Copetti D."/>
            <person name="Sanderson M.J."/>
            <person name="Burquez A."/>
            <person name="Wojciechowski M.F."/>
        </authorList>
    </citation>
    <scope>NUCLEOTIDE SEQUENCE</scope>
    <source>
        <strain evidence="1">SGP5-SGP5p</strain>
        <tissue evidence="1">Aerial part</tissue>
    </source>
</reference>
<evidence type="ECO:0000313" key="1">
    <source>
        <dbReference type="EMBL" id="KAJ8428375.1"/>
    </source>
</evidence>
<organism evidence="1 2">
    <name type="scientific">Carnegiea gigantea</name>
    <dbReference type="NCBI Taxonomy" id="171969"/>
    <lineage>
        <taxon>Eukaryota</taxon>
        <taxon>Viridiplantae</taxon>
        <taxon>Streptophyta</taxon>
        <taxon>Embryophyta</taxon>
        <taxon>Tracheophyta</taxon>
        <taxon>Spermatophyta</taxon>
        <taxon>Magnoliopsida</taxon>
        <taxon>eudicotyledons</taxon>
        <taxon>Gunneridae</taxon>
        <taxon>Pentapetalae</taxon>
        <taxon>Caryophyllales</taxon>
        <taxon>Cactineae</taxon>
        <taxon>Cactaceae</taxon>
        <taxon>Cactoideae</taxon>
        <taxon>Echinocereeae</taxon>
        <taxon>Carnegiea</taxon>
    </lineage>
</organism>
<sequence>MWIELYLTDSKLPTCNTRGTGCICSQGTTGVRYHDDRPRVVISTLCKAHDQIQMKVQLRRTEHTPWAYPTVSQGGTYCCHEYHDNESGKKDVDEPYLRDGRFSGVNGRRALPNCAGPIGGLQHLEQRTHADIPSLLQQHDKNNHVRRTWPYEGPTAAPTTMPINIGMHDTHAYQLIEMRAHEHKRGGELCCQIFAGFWETGLDPVCTVCF</sequence>
<accession>A0A9Q1JP93</accession>
<comment type="caution">
    <text evidence="1">The sequence shown here is derived from an EMBL/GenBank/DDBJ whole genome shotgun (WGS) entry which is preliminary data.</text>
</comment>
<gene>
    <name evidence="1" type="ORF">Cgig2_012522</name>
</gene>
<keyword evidence="2" id="KW-1185">Reference proteome</keyword>
<protein>
    <submittedName>
        <fullName evidence="1">Uncharacterized protein</fullName>
    </submittedName>
</protein>
<dbReference type="EMBL" id="JAKOGI010001016">
    <property type="protein sequence ID" value="KAJ8428375.1"/>
    <property type="molecule type" value="Genomic_DNA"/>
</dbReference>
<dbReference type="AlphaFoldDB" id="A0A9Q1JP93"/>
<name>A0A9Q1JP93_9CARY</name>